<evidence type="ECO:0000259" key="4">
    <source>
        <dbReference type="PROSITE" id="PS50110"/>
    </source>
</evidence>
<comment type="caution">
    <text evidence="7">The sequence shown here is derived from an EMBL/GenBank/DDBJ whole genome shotgun (WGS) entry which is preliminary data.</text>
</comment>
<dbReference type="SMART" id="SM00267">
    <property type="entry name" value="GGDEF"/>
    <property type="match status" value="1"/>
</dbReference>
<dbReference type="InterPro" id="IPR001633">
    <property type="entry name" value="EAL_dom"/>
</dbReference>
<dbReference type="EMBL" id="LDUG01000032">
    <property type="protein sequence ID" value="KVW94809.1"/>
    <property type="molecule type" value="Genomic_DNA"/>
</dbReference>
<dbReference type="Gene3D" id="3.30.450.40">
    <property type="match status" value="2"/>
</dbReference>
<dbReference type="AlphaFoldDB" id="A0A106BLS4"/>
<organism evidence="7 8">
    <name type="scientific">Thiobacillus denitrificans</name>
    <dbReference type="NCBI Taxonomy" id="36861"/>
    <lineage>
        <taxon>Bacteria</taxon>
        <taxon>Pseudomonadati</taxon>
        <taxon>Pseudomonadota</taxon>
        <taxon>Betaproteobacteria</taxon>
        <taxon>Nitrosomonadales</taxon>
        <taxon>Thiobacillaceae</taxon>
        <taxon>Thiobacillus</taxon>
    </lineage>
</organism>
<dbReference type="SMART" id="SM00448">
    <property type="entry name" value="REC"/>
    <property type="match status" value="1"/>
</dbReference>
<dbReference type="InterPro" id="IPR000160">
    <property type="entry name" value="GGDEF_dom"/>
</dbReference>
<keyword evidence="3" id="KW-0597">Phosphoprotein</keyword>
<dbReference type="Pfam" id="PF00563">
    <property type="entry name" value="EAL"/>
    <property type="match status" value="1"/>
</dbReference>
<evidence type="ECO:0000256" key="3">
    <source>
        <dbReference type="PROSITE-ProRule" id="PRU00169"/>
    </source>
</evidence>
<dbReference type="SUPFAM" id="SSF52172">
    <property type="entry name" value="CheY-like"/>
    <property type="match status" value="1"/>
</dbReference>
<dbReference type="Proteomes" id="UP000064243">
    <property type="component" value="Unassembled WGS sequence"/>
</dbReference>
<dbReference type="InterPro" id="IPR001789">
    <property type="entry name" value="Sig_transdc_resp-reg_receiver"/>
</dbReference>
<dbReference type="InterPro" id="IPR029787">
    <property type="entry name" value="Nucleotide_cyclase"/>
</dbReference>
<dbReference type="SMART" id="SM00052">
    <property type="entry name" value="EAL"/>
    <property type="match status" value="1"/>
</dbReference>
<dbReference type="RefSeq" id="WP_059756510.1">
    <property type="nucleotide sequence ID" value="NZ_LDUG01000032.1"/>
</dbReference>
<dbReference type="PATRIC" id="fig|36861.3.peg.2046"/>
<protein>
    <submittedName>
        <fullName evidence="7">Diguanylate cyclase</fullName>
    </submittedName>
</protein>
<keyword evidence="2" id="KW-0418">Kinase</keyword>
<gene>
    <name evidence="7" type="ORF">ABW22_11330</name>
</gene>
<dbReference type="CDD" id="cd01949">
    <property type="entry name" value="GGDEF"/>
    <property type="match status" value="1"/>
</dbReference>
<dbReference type="PROSITE" id="PS50110">
    <property type="entry name" value="RESPONSE_REGULATORY"/>
    <property type="match status" value="1"/>
</dbReference>
<dbReference type="GO" id="GO:0000160">
    <property type="term" value="P:phosphorelay signal transduction system"/>
    <property type="evidence" value="ECO:0007669"/>
    <property type="project" value="InterPro"/>
</dbReference>
<dbReference type="Gene3D" id="3.40.50.2300">
    <property type="match status" value="1"/>
</dbReference>
<dbReference type="Gene3D" id="3.20.20.450">
    <property type="entry name" value="EAL domain"/>
    <property type="match status" value="1"/>
</dbReference>
<sequence length="988" mass="109925">MKSTRGKNGSVEILIAEDSPTQAEQLQNLLEGHGYRVVVAANGRKALESLRRRKPSLVISDIVMPEMNGYELCKAIKADEALRDIPVILVTTLSDVLDIMKGLECGADNFIRKPYEEKYLLARVDYLLMNQEMRKSQKMQMGMEIHLGGQRHFITAERQQIVDLLISVYEEAIHLNEELKVKQSELADSNHVLTGLYHIAEGLNHAVSERAVCEKALEHALELPGVRAGWIFLQEGESGFRLGAACNLPSALQVPGAMEGLCECRRRFLAGELDHVTSILECERLGKAKAGTQGLRYHASVPLWNGDQILGVMNLVGADQGLFREDELETLYGVGHQVGIALERARLHEHLEQLVEERTAALTAEIAERKRAEARIVRLNRIYSVLSGINTTIVRVREPQELFDEACRIAVEHGKFAFAWIGTLDADTQQVTPVARAGLDDGYLSRINLSVAEDARGNCPLTAEAITQAKPVICNDIASDDDRCARCAWRAEALQRGYRSVAMFPLLLGERPVGVFVLYAPEADVFDEEEMRLLVEMAGDISFALDHLEKEARLDYLAYYDAVTGLPNRTLFLDRVDQKIGVARRDGKVFSVIMLDLNRFSSINETLGRQAGDDLLRQITQRLQGMLGETDIFAHFSADYFGIATRCDDASVNIVHVLERMLSAIQDQPFLVGGQELRISARAGVSSYPTDGQDIEALFHNAESALKKAKLSGDRYLFYTPAFNALVAEKLSLENKLRRALEREELVLHYQPKVDLDSGQISGLEALLRWNDPENGLVPPLKFIPLLEETGMILEAGLWALEKAVADSLAWQAKGLRSPRVAVNVSPIQLQQKDFVSMIERVVKGDREVAGRLELEITESLIMQDIEANIEKLQAIREMGVEVAIDDFGTGYSSLSYIAKLPVSTLKIDRAFIMNMTSNADDLSIVSTIISLAHSLKMRVVAEGVETGEQARFLRVLKCDEIQGFLFSPGVPAEQIEQFLREQKLLPG</sequence>
<evidence type="ECO:0000259" key="6">
    <source>
        <dbReference type="PROSITE" id="PS50887"/>
    </source>
</evidence>
<dbReference type="InterPro" id="IPR035919">
    <property type="entry name" value="EAL_sf"/>
</dbReference>
<dbReference type="PANTHER" id="PTHR44757">
    <property type="entry name" value="DIGUANYLATE CYCLASE DGCP"/>
    <property type="match status" value="1"/>
</dbReference>
<feature type="domain" description="GGDEF" evidence="6">
    <location>
        <begin position="588"/>
        <end position="722"/>
    </location>
</feature>
<feature type="domain" description="Response regulatory" evidence="4">
    <location>
        <begin position="12"/>
        <end position="128"/>
    </location>
</feature>
<evidence type="ECO:0000313" key="8">
    <source>
        <dbReference type="Proteomes" id="UP000064243"/>
    </source>
</evidence>
<dbReference type="InterPro" id="IPR052155">
    <property type="entry name" value="Biofilm_reg_signaling"/>
</dbReference>
<dbReference type="SUPFAM" id="SSF141868">
    <property type="entry name" value="EAL domain-like"/>
    <property type="match status" value="1"/>
</dbReference>
<dbReference type="SUPFAM" id="SSF55073">
    <property type="entry name" value="Nucleotide cyclase"/>
    <property type="match status" value="1"/>
</dbReference>
<name>A0A106BLS4_THIDE</name>
<dbReference type="InterPro" id="IPR043128">
    <property type="entry name" value="Rev_trsase/Diguanyl_cyclase"/>
</dbReference>
<proteinExistence type="predicted"/>
<dbReference type="SUPFAM" id="SSF55781">
    <property type="entry name" value="GAF domain-like"/>
    <property type="match status" value="2"/>
</dbReference>
<dbReference type="OrthoDB" id="9813903at2"/>
<keyword evidence="8" id="KW-1185">Reference proteome</keyword>
<keyword evidence="1" id="KW-0808">Transferase</keyword>
<feature type="modified residue" description="4-aspartylphosphate" evidence="3">
    <location>
        <position position="61"/>
    </location>
</feature>
<accession>A0A106BLS4</accession>
<dbReference type="GO" id="GO:0016301">
    <property type="term" value="F:kinase activity"/>
    <property type="evidence" value="ECO:0007669"/>
    <property type="project" value="UniProtKB-KW"/>
</dbReference>
<dbReference type="CDD" id="cd01948">
    <property type="entry name" value="EAL"/>
    <property type="match status" value="1"/>
</dbReference>
<dbReference type="PROSITE" id="PS50883">
    <property type="entry name" value="EAL"/>
    <property type="match status" value="1"/>
</dbReference>
<reference evidence="7 8" key="1">
    <citation type="journal article" date="2015" name="Appl. Environ. Microbiol.">
        <title>Aerobic and Anaerobic Thiosulfate Oxidation by a Cold-Adapted, Subglacial Chemoautotroph.</title>
        <authorList>
            <person name="Harrold Z.R."/>
            <person name="Skidmore M.L."/>
            <person name="Hamilton T.L."/>
            <person name="Desch L."/>
            <person name="Amada K."/>
            <person name="van Gelder W."/>
            <person name="Glover K."/>
            <person name="Roden E.E."/>
            <person name="Boyd E.S."/>
        </authorList>
    </citation>
    <scope>NUCLEOTIDE SEQUENCE [LARGE SCALE GENOMIC DNA]</scope>
    <source>
        <strain evidence="7 8">RG</strain>
    </source>
</reference>
<dbReference type="InterPro" id="IPR003018">
    <property type="entry name" value="GAF"/>
</dbReference>
<evidence type="ECO:0000256" key="2">
    <source>
        <dbReference type="ARBA" id="ARBA00022777"/>
    </source>
</evidence>
<evidence type="ECO:0000313" key="7">
    <source>
        <dbReference type="EMBL" id="KVW94809.1"/>
    </source>
</evidence>
<evidence type="ECO:0000259" key="5">
    <source>
        <dbReference type="PROSITE" id="PS50883"/>
    </source>
</evidence>
<dbReference type="FunFam" id="3.20.20.450:FF:000001">
    <property type="entry name" value="Cyclic di-GMP phosphodiesterase yahA"/>
    <property type="match status" value="1"/>
</dbReference>
<dbReference type="Gene3D" id="3.30.70.270">
    <property type="match status" value="1"/>
</dbReference>
<dbReference type="Pfam" id="PF00990">
    <property type="entry name" value="GGDEF"/>
    <property type="match status" value="1"/>
</dbReference>
<evidence type="ECO:0000256" key="1">
    <source>
        <dbReference type="ARBA" id="ARBA00022679"/>
    </source>
</evidence>
<dbReference type="Pfam" id="PF00072">
    <property type="entry name" value="Response_reg"/>
    <property type="match status" value="1"/>
</dbReference>
<dbReference type="SMART" id="SM00065">
    <property type="entry name" value="GAF"/>
    <property type="match status" value="2"/>
</dbReference>
<dbReference type="PROSITE" id="PS50887">
    <property type="entry name" value="GGDEF"/>
    <property type="match status" value="1"/>
</dbReference>
<dbReference type="PANTHER" id="PTHR44757:SF2">
    <property type="entry name" value="BIOFILM ARCHITECTURE MAINTENANCE PROTEIN MBAA"/>
    <property type="match status" value="1"/>
</dbReference>
<dbReference type="Pfam" id="PF13185">
    <property type="entry name" value="GAF_2"/>
    <property type="match status" value="2"/>
</dbReference>
<dbReference type="InterPro" id="IPR029016">
    <property type="entry name" value="GAF-like_dom_sf"/>
</dbReference>
<dbReference type="NCBIfam" id="TIGR00254">
    <property type="entry name" value="GGDEF"/>
    <property type="match status" value="1"/>
</dbReference>
<feature type="domain" description="EAL" evidence="5">
    <location>
        <begin position="730"/>
        <end position="984"/>
    </location>
</feature>
<dbReference type="InterPro" id="IPR011006">
    <property type="entry name" value="CheY-like_superfamily"/>
</dbReference>